<evidence type="ECO:0000256" key="2">
    <source>
        <dbReference type="ARBA" id="ARBA00022679"/>
    </source>
</evidence>
<dbReference type="PANTHER" id="PTHR10983">
    <property type="entry name" value="1-ACYLGLYCEROL-3-PHOSPHATE ACYLTRANSFERASE-RELATED"/>
    <property type="match status" value="1"/>
</dbReference>
<dbReference type="InterPro" id="IPR002123">
    <property type="entry name" value="Plipid/glycerol_acylTrfase"/>
</dbReference>
<accession>A0ABD6E929</accession>
<feature type="transmembrane region" description="Helical" evidence="4">
    <location>
        <begin position="58"/>
        <end position="75"/>
    </location>
</feature>
<dbReference type="SUPFAM" id="SSF69593">
    <property type="entry name" value="Glycerol-3-phosphate (1)-acyltransferase"/>
    <property type="match status" value="1"/>
</dbReference>
<feature type="transmembrane region" description="Helical" evidence="4">
    <location>
        <begin position="20"/>
        <end position="46"/>
    </location>
</feature>
<dbReference type="CDD" id="cd07990">
    <property type="entry name" value="LPLAT_LCLAT1-like"/>
    <property type="match status" value="1"/>
</dbReference>
<feature type="transmembrane region" description="Helical" evidence="4">
    <location>
        <begin position="350"/>
        <end position="367"/>
    </location>
</feature>
<protein>
    <recommendedName>
        <fullName evidence="5">Phospholipid/glycerol acyltransferase domain-containing protein</fullName>
    </recommendedName>
</protein>
<dbReference type="Proteomes" id="UP001608902">
    <property type="component" value="Unassembled WGS sequence"/>
</dbReference>
<dbReference type="GO" id="GO:0016746">
    <property type="term" value="F:acyltransferase activity"/>
    <property type="evidence" value="ECO:0007669"/>
    <property type="project" value="UniProtKB-KW"/>
</dbReference>
<dbReference type="PANTHER" id="PTHR10983:SF20">
    <property type="entry name" value="LYSOPHOSPHATIDYLINOSITOL ACYLTRANSFERASE 10"/>
    <property type="match status" value="1"/>
</dbReference>
<keyword evidence="3" id="KW-0012">Acyltransferase</keyword>
<feature type="domain" description="Phospholipid/glycerol acyltransferase" evidence="5">
    <location>
        <begin position="91"/>
        <end position="215"/>
    </location>
</feature>
<dbReference type="SMART" id="SM00563">
    <property type="entry name" value="PlsC"/>
    <property type="match status" value="1"/>
</dbReference>
<evidence type="ECO:0000256" key="4">
    <source>
        <dbReference type="SAM" id="Phobius"/>
    </source>
</evidence>
<dbReference type="InterPro" id="IPR032098">
    <property type="entry name" value="Acyltransf_C"/>
</dbReference>
<keyword evidence="4" id="KW-0472">Membrane</keyword>
<organism evidence="6 7">
    <name type="scientific">Gnathostoma spinigerum</name>
    <dbReference type="NCBI Taxonomy" id="75299"/>
    <lineage>
        <taxon>Eukaryota</taxon>
        <taxon>Metazoa</taxon>
        <taxon>Ecdysozoa</taxon>
        <taxon>Nematoda</taxon>
        <taxon>Chromadorea</taxon>
        <taxon>Rhabditida</taxon>
        <taxon>Spirurina</taxon>
        <taxon>Gnathostomatomorpha</taxon>
        <taxon>Gnathostomatoidea</taxon>
        <taxon>Gnathostomatidae</taxon>
        <taxon>Gnathostoma</taxon>
    </lineage>
</organism>
<proteinExistence type="inferred from homology"/>
<keyword evidence="4" id="KW-1133">Transmembrane helix</keyword>
<name>A0ABD6E929_9BILA</name>
<dbReference type="Pfam" id="PF01553">
    <property type="entry name" value="Acyltransferase"/>
    <property type="match status" value="1"/>
</dbReference>
<evidence type="ECO:0000256" key="3">
    <source>
        <dbReference type="ARBA" id="ARBA00023315"/>
    </source>
</evidence>
<keyword evidence="4" id="KW-0812">Transmembrane</keyword>
<dbReference type="Pfam" id="PF16076">
    <property type="entry name" value="Acyltransf_C"/>
    <property type="match status" value="1"/>
</dbReference>
<evidence type="ECO:0000313" key="7">
    <source>
        <dbReference type="Proteomes" id="UP001608902"/>
    </source>
</evidence>
<sequence length="435" mass="50387">MGEPPRLRSTTTKDRVRGYIFCGLVLFSVILGSFYILTPCLIFMFLHEGIWKHLVDKVIGSWLLVPVSFIEYFYGTRVTVTGEKITPNEPALIIMNHRTCLDWLFFWNVLYQMDPWLLTTEKICLKKALKFLPGAGWAMCCAAFIFLERSFKNDVHHISEVIRYYANSGRKYQLLLFPEGTDKCPRSSEKSRLYAEKHGLRQYSYVLHPRTSGFVHIVSEMRKRNYIKYIYDVTVAYNDAIVQTEIEFFRDGACPKDVHCNIEKIPIEDVPESREELNNWLKKLWEKKEEQLDKFYNNLDSASRSLSKDSNSKAVQTTTCIRVLSLLVVTLWMLFTAEAVYIFLSHPSHILLGMFTASFFILTQYRYGGMEYFMIDLANKGKEAISPRLDSVSELSRSDSVLLSICEVCPSFTDMNIPCFSCRHGLNKLSAFFNL</sequence>
<gene>
    <name evidence="6" type="ORF">AB6A40_002531</name>
</gene>
<comment type="caution">
    <text evidence="6">The sequence shown here is derived from an EMBL/GenBank/DDBJ whole genome shotgun (WGS) entry which is preliminary data.</text>
</comment>
<evidence type="ECO:0000313" key="6">
    <source>
        <dbReference type="EMBL" id="MFH4975822.1"/>
    </source>
</evidence>
<keyword evidence="2" id="KW-0808">Transferase</keyword>
<feature type="transmembrane region" description="Helical" evidence="4">
    <location>
        <begin position="323"/>
        <end position="344"/>
    </location>
</feature>
<keyword evidence="7" id="KW-1185">Reference proteome</keyword>
<evidence type="ECO:0000256" key="1">
    <source>
        <dbReference type="ARBA" id="ARBA00008655"/>
    </source>
</evidence>
<dbReference type="EMBL" id="JBGFUD010001145">
    <property type="protein sequence ID" value="MFH4975822.1"/>
    <property type="molecule type" value="Genomic_DNA"/>
</dbReference>
<reference evidence="6 7" key="1">
    <citation type="submission" date="2024-08" db="EMBL/GenBank/DDBJ databases">
        <title>Gnathostoma spinigerum genome.</title>
        <authorList>
            <person name="Gonzalez-Bertolin B."/>
            <person name="Monzon S."/>
            <person name="Zaballos A."/>
            <person name="Jimenez P."/>
            <person name="Dekumyoy P."/>
            <person name="Varona S."/>
            <person name="Cuesta I."/>
            <person name="Sumanam S."/>
            <person name="Adisakwattana P."/>
            <person name="Gasser R.B."/>
            <person name="Hernandez-Gonzalez A."/>
            <person name="Young N.D."/>
            <person name="Perteguer M.J."/>
        </authorList>
    </citation>
    <scope>NUCLEOTIDE SEQUENCE [LARGE SCALE GENOMIC DNA]</scope>
    <source>
        <strain evidence="6">AL3</strain>
        <tissue evidence="6">Liver</tissue>
    </source>
</reference>
<comment type="similarity">
    <text evidence="1">Belongs to the 1-acyl-sn-glycerol-3-phosphate acyltransferase family.</text>
</comment>
<dbReference type="AlphaFoldDB" id="A0ABD6E929"/>
<evidence type="ECO:0000259" key="5">
    <source>
        <dbReference type="SMART" id="SM00563"/>
    </source>
</evidence>